<reference evidence="7 8" key="1">
    <citation type="journal article" date="2011" name="Genome Res.">
        <title>Phylogeny-wide analysis of social amoeba genomes highlights ancient origins for complex intercellular communication.</title>
        <authorList>
            <person name="Heidel A.J."/>
            <person name="Lawal H.M."/>
            <person name="Felder M."/>
            <person name="Schilde C."/>
            <person name="Helps N.R."/>
            <person name="Tunggal B."/>
            <person name="Rivero F."/>
            <person name="John U."/>
            <person name="Schleicher M."/>
            <person name="Eichinger L."/>
            <person name="Platzer M."/>
            <person name="Noegel A.A."/>
            <person name="Schaap P."/>
            <person name="Gloeckner G."/>
        </authorList>
    </citation>
    <scope>NUCLEOTIDE SEQUENCE [LARGE SCALE GENOMIC DNA]</scope>
    <source>
        <strain evidence="8">ATCC 26659 / Pp 5 / PN500</strain>
    </source>
</reference>
<dbReference type="PANTHER" id="PTHR24330">
    <property type="entry name" value="HOMEOBOX PROTEIN BARH-LIKE"/>
    <property type="match status" value="1"/>
</dbReference>
<evidence type="ECO:0000259" key="6">
    <source>
        <dbReference type="PROSITE" id="PS50103"/>
    </source>
</evidence>
<evidence type="ECO:0000256" key="4">
    <source>
        <dbReference type="PROSITE-ProRule" id="PRU00723"/>
    </source>
</evidence>
<evidence type="ECO:0000313" key="8">
    <source>
        <dbReference type="Proteomes" id="UP000001396"/>
    </source>
</evidence>
<dbReference type="InterPro" id="IPR036855">
    <property type="entry name" value="Znf_CCCH_sf"/>
</dbReference>
<feature type="compositionally biased region" description="Low complexity" evidence="5">
    <location>
        <begin position="142"/>
        <end position="179"/>
    </location>
</feature>
<feature type="compositionally biased region" description="Low complexity" evidence="5">
    <location>
        <begin position="722"/>
        <end position="742"/>
    </location>
</feature>
<feature type="compositionally biased region" description="Low complexity" evidence="5">
    <location>
        <begin position="39"/>
        <end position="71"/>
    </location>
</feature>
<sequence length="1219" mass="135260">MNIKQHHHHSVISNNNNNSSTTTTTTTTATTKEWPAVLSSNNSNNTHASSSSGGSASVANSTTNSSSSNTTRYPVVCKYYKSGTCKLGDSCRFSHTPTTSSPNNLPQSPSLLPNPILHPPQFSLQQQQQQSNSLPLHPPIPSSSSSSSSSFNNNNNNNSNNNVKSNLINNNNDSSSNSIGGDNSKHSKKIDLNNSNSNSNSNTVPAPLPFPQPTSLPNPLISSSSSSLQSPGLIALSQQQLQQSLTSLPLNSLTLDDSEEFISYHCRSNPSRMAGRRPFLQLVVLYASDARVLRFAKEVQNQFLEGGIDVFLKTEENSQSIKTENLAEIITNSKADCLVVLGDRNLKNKSCQAKRRGKLVEMEIEEVITSIWSEWNQLLPKEEEDLTYEQVFNLLEKHCKLRHVKDRLTKLRNNISEFKDIKLPQRNARNSDTANHSFLDEKIASKLTTAQKSVIRFHQQVVEAIQYIEEMPFVTQSDKLSSSRGSSVGPDVLAQNEQKPVISESNREKLLFQLNKILPKIEGMADTLSEYGAPLSDAYFDEYNSNVTAKANESNNSANGGSGGAGGDPDEFVDLKPGQWRCNLCTFINDNVPNCSMCETPYTAPNGNNDNEWSVPGKKSKKLSIQTSYQKDSSSEDLPASQVLPSTPSKKEPTTTNASEKKKNENKLSIQSDNQQQVIQQQQQQTNQQQQQQQQKISLNNSAQSISISNVIPPSTTPSPPLQQQQQQQPQLQQQSISSSSSAVHFSSAHLNLPTAVVNGTTAPSSSSPPPYTQISQNINNINNPFAQLLSNSLTNQPVNILQLPTQPLQSIPIQQIPQPTQPIQPEHYEEEYPSLNQVSKSKSKLKQPSNTPNTNSANTSSQLNVSPPSTTPSSPILTTSPTKSKISQPTTTTPTPTPIPVTPITLQQQTISKLAGLSNITPIQNNNNNNNPISQLNNNSQQINSIQQQQQQQQQQQEQNNISQQYQYYNMFSQPGFVNTSSYLDQSTPVTSNLLNSNTFSQDPIFGWSSAFSANGNSYLSPAVSQENTNTNNNISSISSLFTPDNTLFRQSSPTNDYYQGLYSPYNNNNNTSQFTSSFKPFQTSMQPTSYYPQQQQQQKNQPSSSLNFQNPQLTTPQQLHLLQQQQIQQQQLQQQQTAEQFEKDKQKARESVIEKYKFSHPPQRPCCYCGEESILECYNCAKTGYATYFCTKEHQSLMWKEHSRYHNNIMLKYNTNK</sequence>
<proteinExistence type="predicted"/>
<feature type="compositionally biased region" description="Low complexity" evidence="5">
    <location>
        <begin position="193"/>
        <end position="202"/>
    </location>
</feature>
<evidence type="ECO:0000313" key="7">
    <source>
        <dbReference type="EMBL" id="EFA75252.1"/>
    </source>
</evidence>
<feature type="compositionally biased region" description="Low complexity" evidence="5">
    <location>
        <begin position="849"/>
        <end position="895"/>
    </location>
</feature>
<accession>D3BT35</accession>
<feature type="compositionally biased region" description="Pro residues" evidence="5">
    <location>
        <begin position="206"/>
        <end position="216"/>
    </location>
</feature>
<keyword evidence="8" id="KW-1185">Reference proteome</keyword>
<feature type="compositionally biased region" description="Basic and acidic residues" evidence="5">
    <location>
        <begin position="649"/>
        <end position="666"/>
    </location>
</feature>
<keyword evidence="2 4" id="KW-0863">Zinc-finger</keyword>
<gene>
    <name evidence="7" type="ORF">PPL_11327</name>
</gene>
<feature type="compositionally biased region" description="Polar residues" evidence="5">
    <location>
        <begin position="623"/>
        <end position="632"/>
    </location>
</feature>
<dbReference type="SUPFAM" id="SSF90229">
    <property type="entry name" value="CCCH zinc finger"/>
    <property type="match status" value="1"/>
</dbReference>
<dbReference type="FunCoup" id="D3BT35">
    <property type="interactions" value="532"/>
</dbReference>
<evidence type="ECO:0000256" key="1">
    <source>
        <dbReference type="ARBA" id="ARBA00022723"/>
    </source>
</evidence>
<name>D3BT35_HETP5</name>
<dbReference type="GO" id="GO:0008270">
    <property type="term" value="F:zinc ion binding"/>
    <property type="evidence" value="ECO:0007669"/>
    <property type="project" value="UniProtKB-KW"/>
</dbReference>
<feature type="region of interest" description="Disordered" evidence="5">
    <location>
        <begin position="1"/>
        <end position="71"/>
    </location>
</feature>
<dbReference type="InterPro" id="IPR036621">
    <property type="entry name" value="Anticodon-bd_dom_sf"/>
</dbReference>
<dbReference type="RefSeq" id="XP_020427386.1">
    <property type="nucleotide sequence ID" value="XM_020582083.1"/>
</dbReference>
<keyword evidence="1 4" id="KW-0479">Metal-binding</keyword>
<feature type="region of interest" description="Disordered" evidence="5">
    <location>
        <begin position="94"/>
        <end position="224"/>
    </location>
</feature>
<comment type="caution">
    <text evidence="7">The sequence shown here is derived from an EMBL/GenBank/DDBJ whole genome shotgun (WGS) entry which is preliminary data.</text>
</comment>
<feature type="compositionally biased region" description="Basic residues" evidence="5">
    <location>
        <begin position="1"/>
        <end position="10"/>
    </location>
</feature>
<organism evidence="7 8">
    <name type="scientific">Heterostelium pallidum (strain ATCC 26659 / Pp 5 / PN500)</name>
    <name type="common">Cellular slime mold</name>
    <name type="synonym">Polysphondylium pallidum</name>
    <dbReference type="NCBI Taxonomy" id="670386"/>
    <lineage>
        <taxon>Eukaryota</taxon>
        <taxon>Amoebozoa</taxon>
        <taxon>Evosea</taxon>
        <taxon>Eumycetozoa</taxon>
        <taxon>Dictyostelia</taxon>
        <taxon>Acytosteliales</taxon>
        <taxon>Acytosteliaceae</taxon>
        <taxon>Heterostelium</taxon>
    </lineage>
</organism>
<dbReference type="SMART" id="SM00356">
    <property type="entry name" value="ZnF_C3H1"/>
    <property type="match status" value="1"/>
</dbReference>
<dbReference type="Gene3D" id="3.40.50.800">
    <property type="entry name" value="Anticodon-binding domain"/>
    <property type="match status" value="1"/>
</dbReference>
<feature type="domain" description="C3H1-type" evidence="6">
    <location>
        <begin position="71"/>
        <end position="98"/>
    </location>
</feature>
<dbReference type="Proteomes" id="UP000001396">
    <property type="component" value="Unassembled WGS sequence"/>
</dbReference>
<dbReference type="InterPro" id="IPR052145">
    <property type="entry name" value="Mediator/Homeobox_domain"/>
</dbReference>
<feature type="compositionally biased region" description="Low complexity" evidence="5">
    <location>
        <begin position="13"/>
        <end position="31"/>
    </location>
</feature>
<keyword evidence="3 4" id="KW-0862">Zinc</keyword>
<feature type="compositionally biased region" description="Low complexity" evidence="5">
    <location>
        <begin position="675"/>
        <end position="695"/>
    </location>
</feature>
<feature type="region of interest" description="Disordered" evidence="5">
    <location>
        <begin position="1087"/>
        <end position="1113"/>
    </location>
</feature>
<dbReference type="EMBL" id="ADBJ01000056">
    <property type="protein sequence ID" value="EFA75252.1"/>
    <property type="molecule type" value="Genomic_DNA"/>
</dbReference>
<dbReference type="InterPro" id="IPR000571">
    <property type="entry name" value="Znf_CCCH"/>
</dbReference>
<feature type="region of interest" description="Disordered" evidence="5">
    <location>
        <begin position="551"/>
        <end position="572"/>
    </location>
</feature>
<feature type="region of interest" description="Disordered" evidence="5">
    <location>
        <begin position="836"/>
        <end position="903"/>
    </location>
</feature>
<dbReference type="AlphaFoldDB" id="D3BT35"/>
<dbReference type="InParanoid" id="D3BT35"/>
<feature type="region of interest" description="Disordered" evidence="5">
    <location>
        <begin position="605"/>
        <end position="778"/>
    </location>
</feature>
<dbReference type="Pfam" id="PF00642">
    <property type="entry name" value="zf-CCCH"/>
    <property type="match status" value="1"/>
</dbReference>
<feature type="compositionally biased region" description="Low complexity" evidence="5">
    <location>
        <begin position="704"/>
        <end position="714"/>
    </location>
</feature>
<evidence type="ECO:0000256" key="2">
    <source>
        <dbReference type="ARBA" id="ARBA00022771"/>
    </source>
</evidence>
<evidence type="ECO:0000256" key="5">
    <source>
        <dbReference type="SAM" id="MobiDB-lite"/>
    </source>
</evidence>
<dbReference type="PROSITE" id="PS50103">
    <property type="entry name" value="ZF_C3H1"/>
    <property type="match status" value="1"/>
</dbReference>
<feature type="zinc finger region" description="C3H1-type" evidence="4">
    <location>
        <begin position="71"/>
        <end position="98"/>
    </location>
</feature>
<evidence type="ECO:0000256" key="3">
    <source>
        <dbReference type="ARBA" id="ARBA00022833"/>
    </source>
</evidence>
<dbReference type="SUPFAM" id="SSF52954">
    <property type="entry name" value="Class II aaRS ABD-related"/>
    <property type="match status" value="1"/>
</dbReference>
<dbReference type="GeneID" id="31366795"/>
<dbReference type="OMA" id="HCKLRHV"/>
<protein>
    <recommendedName>
        <fullName evidence="6">C3H1-type domain-containing protein</fullName>
    </recommendedName>
</protein>
<dbReference type="STRING" id="670386.D3BT35"/>
<dbReference type="PANTHER" id="PTHR24330:SF19">
    <property type="entry name" value="MEDIATOR OF RNA POLYMERASE II TRANSCRIPTION SUBUNIT 29"/>
    <property type="match status" value="1"/>
</dbReference>
<feature type="compositionally biased region" description="Low complexity" evidence="5">
    <location>
        <begin position="1087"/>
        <end position="1107"/>
    </location>
</feature>
<feature type="compositionally biased region" description="Low complexity" evidence="5">
    <location>
        <begin position="96"/>
        <end position="135"/>
    </location>
</feature>
<dbReference type="Gene3D" id="4.10.1000.10">
    <property type="entry name" value="Zinc finger, CCCH-type"/>
    <property type="match status" value="1"/>
</dbReference>